<dbReference type="PROSITE" id="PS51197">
    <property type="entry name" value="HTH_RRF2_2"/>
    <property type="match status" value="1"/>
</dbReference>
<keyword evidence="1" id="KW-0238">DNA-binding</keyword>
<dbReference type="NCBIfam" id="TIGR00738">
    <property type="entry name" value="rrf2_super"/>
    <property type="match status" value="1"/>
</dbReference>
<gene>
    <name evidence="2" type="ordered locus">Tcr_0788</name>
</gene>
<dbReference type="InterPro" id="IPR036390">
    <property type="entry name" value="WH_DNA-bd_sf"/>
</dbReference>
<dbReference type="Pfam" id="PF02082">
    <property type="entry name" value="Rrf2"/>
    <property type="match status" value="1"/>
</dbReference>
<dbReference type="Gene3D" id="1.10.10.10">
    <property type="entry name" value="Winged helix-like DNA-binding domain superfamily/Winged helix DNA-binding domain"/>
    <property type="match status" value="1"/>
</dbReference>
<dbReference type="InterPro" id="IPR030489">
    <property type="entry name" value="TR_Rrf2-type_CS"/>
</dbReference>
<reference evidence="2" key="1">
    <citation type="submission" date="2006-07" db="EMBL/GenBank/DDBJ databases">
        <title>Complete sequence of Thiomicrospira crunogena XCL-2.</title>
        <authorList>
            <consortium name="US DOE Joint Genome Institute"/>
            <person name="Copeland A."/>
            <person name="Lucas S."/>
            <person name="Lapidus A."/>
            <person name="Barry K."/>
            <person name="Detter J.C."/>
            <person name="Glavina del Rio T."/>
            <person name="Hammon N."/>
            <person name="Israni S."/>
            <person name="Dalin E."/>
            <person name="Tice H."/>
            <person name="Pitluck S."/>
            <person name="Chain P."/>
            <person name="Malfatti S."/>
            <person name="Shin M."/>
            <person name="Vergez L."/>
            <person name="Schmutz J."/>
            <person name="Larimer F."/>
            <person name="Land M."/>
            <person name="Hauser L."/>
            <person name="Kyrpides N."/>
            <person name="Lykidis A."/>
            <person name="Scott K.M."/>
            <person name="Sievert S."/>
            <person name="Kerfeld C."/>
            <person name="Freyermuth S."/>
            <person name="Dobrinski K."/>
            <person name="Boller A."/>
            <person name="Fitzpatrick K."/>
            <person name="Thoma P."/>
            <person name="Moore J."/>
            <person name="Richardson P."/>
        </authorList>
    </citation>
    <scope>NUCLEOTIDE SEQUENCE</scope>
    <source>
        <strain evidence="2">XCL-2</strain>
    </source>
</reference>
<dbReference type="PANTHER" id="PTHR33221">
    <property type="entry name" value="WINGED HELIX-TURN-HELIX TRANSCRIPTIONAL REGULATOR, RRF2 FAMILY"/>
    <property type="match status" value="1"/>
</dbReference>
<organism evidence="2">
    <name type="scientific">Hydrogenovibrio crunogenus (strain DSM 25203 / XCL-2)</name>
    <name type="common">Thiomicrospira crunogena</name>
    <dbReference type="NCBI Taxonomy" id="317025"/>
    <lineage>
        <taxon>Bacteria</taxon>
        <taxon>Pseudomonadati</taxon>
        <taxon>Pseudomonadota</taxon>
        <taxon>Gammaproteobacteria</taxon>
        <taxon>Thiotrichales</taxon>
        <taxon>Piscirickettsiaceae</taxon>
        <taxon>Hydrogenovibrio</taxon>
    </lineage>
</organism>
<proteinExistence type="predicted"/>
<dbReference type="HOGENOM" id="CLU_107144_1_3_6"/>
<dbReference type="EMBL" id="CP000109">
    <property type="protein sequence ID" value="ABB41384.1"/>
    <property type="molecule type" value="Genomic_DNA"/>
</dbReference>
<dbReference type="STRING" id="317025.Tcr_0788"/>
<accession>Q31HI9</accession>
<protein>
    <submittedName>
        <fullName evidence="2">Transcriptional regulator, BadM/Rrf2 family</fullName>
    </submittedName>
</protein>
<dbReference type="GO" id="GO:0005829">
    <property type="term" value="C:cytosol"/>
    <property type="evidence" value="ECO:0007669"/>
    <property type="project" value="TreeGrafter"/>
</dbReference>
<dbReference type="AlphaFoldDB" id="Q31HI9"/>
<dbReference type="InterPro" id="IPR036388">
    <property type="entry name" value="WH-like_DNA-bd_sf"/>
</dbReference>
<evidence type="ECO:0000256" key="1">
    <source>
        <dbReference type="ARBA" id="ARBA00023125"/>
    </source>
</evidence>
<evidence type="ECO:0000313" key="2">
    <source>
        <dbReference type="EMBL" id="ABB41384.1"/>
    </source>
</evidence>
<sequence length="145" mass="16720">MQLTKQTDFAFRVLIYLASKKTGELSNIQMISDRYEISKSHLMKVVQKLVSHGLVTSVRGQHGGIYLEKELHEITLREVIELMEATLTPVNCDEPGCKIKEVCQLKIYLVEAQNQYLTYLEQFTLADIVNDTIRQEIFPDMIRIS</sequence>
<name>Q31HI9_HYDCU</name>
<dbReference type="eggNOG" id="COG1959">
    <property type="taxonomic scope" value="Bacteria"/>
</dbReference>
<dbReference type="KEGG" id="tcx:Tcr_0788"/>
<dbReference type="GO" id="GO:0003677">
    <property type="term" value="F:DNA binding"/>
    <property type="evidence" value="ECO:0007669"/>
    <property type="project" value="UniProtKB-KW"/>
</dbReference>
<dbReference type="OrthoDB" id="9795923at2"/>
<dbReference type="PROSITE" id="PS01332">
    <property type="entry name" value="HTH_RRF2_1"/>
    <property type="match status" value="1"/>
</dbReference>
<dbReference type="PANTHER" id="PTHR33221:SF4">
    <property type="entry name" value="HTH-TYPE TRANSCRIPTIONAL REPRESSOR NSRR"/>
    <property type="match status" value="1"/>
</dbReference>
<dbReference type="SUPFAM" id="SSF46785">
    <property type="entry name" value="Winged helix' DNA-binding domain"/>
    <property type="match status" value="1"/>
</dbReference>
<dbReference type="InterPro" id="IPR000944">
    <property type="entry name" value="Tscrpt_reg_Rrf2"/>
</dbReference>
<dbReference type="GO" id="GO:0003700">
    <property type="term" value="F:DNA-binding transcription factor activity"/>
    <property type="evidence" value="ECO:0007669"/>
    <property type="project" value="TreeGrafter"/>
</dbReference>